<reference evidence="1" key="1">
    <citation type="submission" date="2020-01" db="EMBL/GenBank/DDBJ databases">
        <title>Muricauda ochracea sp. nov., isolated from a tidal flat of Garorim bay in Korea.</title>
        <authorList>
            <person name="Kim D."/>
            <person name="Yoo Y."/>
            <person name="Kim J.-J."/>
        </authorList>
    </citation>
    <scope>NUCLEOTIDE SEQUENCE</scope>
    <source>
        <strain evidence="1">JGD-17</strain>
    </source>
</reference>
<evidence type="ECO:0000313" key="2">
    <source>
        <dbReference type="Proteomes" id="UP000667650"/>
    </source>
</evidence>
<sequence>MELYDYLALDNEEQWDILWDKGEFVDTFVSFDCCYHLFSVNKFFIEVEIEPTNGTIIGKSEFIHGSKMNKYTRSMDLKKAPWDDFDN</sequence>
<proteinExistence type="predicted"/>
<dbReference type="Proteomes" id="UP000667650">
    <property type="component" value="Unassembled WGS sequence"/>
</dbReference>
<dbReference type="AlphaFoldDB" id="A0A964WY01"/>
<dbReference type="EMBL" id="JAAABI010000002">
    <property type="protein sequence ID" value="NAY92109.1"/>
    <property type="molecule type" value="Genomic_DNA"/>
</dbReference>
<gene>
    <name evidence="1" type="ORF">GTQ34_09270</name>
</gene>
<protein>
    <submittedName>
        <fullName evidence="1">Uncharacterized protein</fullName>
    </submittedName>
</protein>
<keyword evidence="2" id="KW-1185">Reference proteome</keyword>
<comment type="caution">
    <text evidence="1">The sequence shown here is derived from an EMBL/GenBank/DDBJ whole genome shotgun (WGS) entry which is preliminary data.</text>
</comment>
<accession>A0A964WY01</accession>
<evidence type="ECO:0000313" key="1">
    <source>
        <dbReference type="EMBL" id="NAY92109.1"/>
    </source>
</evidence>
<name>A0A964WY01_9FLAO</name>
<organism evidence="1 2">
    <name type="scientific">Flagellimonas ochracea</name>
    <dbReference type="NCBI Taxonomy" id="2696472"/>
    <lineage>
        <taxon>Bacteria</taxon>
        <taxon>Pseudomonadati</taxon>
        <taxon>Bacteroidota</taxon>
        <taxon>Flavobacteriia</taxon>
        <taxon>Flavobacteriales</taxon>
        <taxon>Flavobacteriaceae</taxon>
        <taxon>Flagellimonas</taxon>
    </lineage>
</organism>
<dbReference type="RefSeq" id="WP_166523498.1">
    <property type="nucleotide sequence ID" value="NZ_JAAABI010000002.1"/>
</dbReference>